<sequence>MKRILGLAVLALSACQPAVETSTNAVPVVVPQGQIGALLNSERAAQGLGALSEDVNLSRAAQAHAQDMVTQGYFSHEGRNGSSFVQRAQAAGYPCVAAENIANGQLSEAAVMTGWMNSSGHRRNILLPDATEFGIGRVNNMWVLMLGRGC</sequence>
<dbReference type="CDD" id="cd05379">
    <property type="entry name" value="CAP_bacterial"/>
    <property type="match status" value="1"/>
</dbReference>
<dbReference type="SUPFAM" id="SSF55797">
    <property type="entry name" value="PR-1-like"/>
    <property type="match status" value="1"/>
</dbReference>
<keyword evidence="4" id="KW-1185">Reference proteome</keyword>
<reference evidence="3 4" key="1">
    <citation type="submission" date="2022-01" db="EMBL/GenBank/DDBJ databases">
        <title>Octadecabacter sp. nov., isolated from a marine alga.</title>
        <authorList>
            <person name="Jin M.S."/>
            <person name="Kim H.M."/>
            <person name="Han D.M."/>
            <person name="Jung J.J."/>
            <person name="Jeon C.O."/>
        </authorList>
    </citation>
    <scope>NUCLEOTIDE SEQUENCE [LARGE SCALE GENOMIC DNA]</scope>
    <source>
        <strain evidence="3 4">G9-8</strain>
    </source>
</reference>
<evidence type="ECO:0000259" key="2">
    <source>
        <dbReference type="Pfam" id="PF00188"/>
    </source>
</evidence>
<dbReference type="PROSITE" id="PS51257">
    <property type="entry name" value="PROKAR_LIPOPROTEIN"/>
    <property type="match status" value="1"/>
</dbReference>
<dbReference type="Pfam" id="PF00188">
    <property type="entry name" value="CAP"/>
    <property type="match status" value="1"/>
</dbReference>
<feature type="chain" id="PRO_5046190696" evidence="1">
    <location>
        <begin position="19"/>
        <end position="150"/>
    </location>
</feature>
<protein>
    <submittedName>
        <fullName evidence="3">CAP domain-containing protein</fullName>
    </submittedName>
</protein>
<evidence type="ECO:0000256" key="1">
    <source>
        <dbReference type="SAM" id="SignalP"/>
    </source>
</evidence>
<accession>A0ABS9CUY8</accession>
<dbReference type="Proteomes" id="UP001200557">
    <property type="component" value="Unassembled WGS sequence"/>
</dbReference>
<dbReference type="RefSeq" id="WP_235224121.1">
    <property type="nucleotide sequence ID" value="NZ_JAKGAQ010000001.1"/>
</dbReference>
<comment type="caution">
    <text evidence="3">The sequence shown here is derived from an EMBL/GenBank/DDBJ whole genome shotgun (WGS) entry which is preliminary data.</text>
</comment>
<dbReference type="InterPro" id="IPR014044">
    <property type="entry name" value="CAP_dom"/>
</dbReference>
<dbReference type="EMBL" id="JAKGAQ010000001">
    <property type="protein sequence ID" value="MCF2870001.1"/>
    <property type="molecule type" value="Genomic_DNA"/>
</dbReference>
<dbReference type="Gene3D" id="3.40.33.10">
    <property type="entry name" value="CAP"/>
    <property type="match status" value="1"/>
</dbReference>
<feature type="domain" description="SCP" evidence="2">
    <location>
        <begin position="38"/>
        <end position="139"/>
    </location>
</feature>
<dbReference type="PANTHER" id="PTHR31157">
    <property type="entry name" value="SCP DOMAIN-CONTAINING PROTEIN"/>
    <property type="match status" value="1"/>
</dbReference>
<organism evidence="3 4">
    <name type="scientific">Octadecabacter dasysiphoniae</name>
    <dbReference type="NCBI Taxonomy" id="2909341"/>
    <lineage>
        <taxon>Bacteria</taxon>
        <taxon>Pseudomonadati</taxon>
        <taxon>Pseudomonadota</taxon>
        <taxon>Alphaproteobacteria</taxon>
        <taxon>Rhodobacterales</taxon>
        <taxon>Roseobacteraceae</taxon>
        <taxon>Octadecabacter</taxon>
    </lineage>
</organism>
<dbReference type="PANTHER" id="PTHR31157:SF1">
    <property type="entry name" value="SCP DOMAIN-CONTAINING PROTEIN"/>
    <property type="match status" value="1"/>
</dbReference>
<feature type="signal peptide" evidence="1">
    <location>
        <begin position="1"/>
        <end position="18"/>
    </location>
</feature>
<name>A0ABS9CUY8_9RHOB</name>
<evidence type="ECO:0000313" key="4">
    <source>
        <dbReference type="Proteomes" id="UP001200557"/>
    </source>
</evidence>
<dbReference type="InterPro" id="IPR035940">
    <property type="entry name" value="CAP_sf"/>
</dbReference>
<gene>
    <name evidence="3" type="ORF">L0664_02880</name>
</gene>
<keyword evidence="1" id="KW-0732">Signal</keyword>
<evidence type="ECO:0000313" key="3">
    <source>
        <dbReference type="EMBL" id="MCF2870001.1"/>
    </source>
</evidence>
<proteinExistence type="predicted"/>